<feature type="transmembrane region" description="Helical" evidence="1">
    <location>
        <begin position="36"/>
        <end position="55"/>
    </location>
</feature>
<gene>
    <name evidence="2" type="ORF">psyc5s11_39750</name>
</gene>
<evidence type="ECO:0000313" key="2">
    <source>
        <dbReference type="EMBL" id="BCZ47908.1"/>
    </source>
</evidence>
<accession>A0ABM7T9A6</accession>
<sequence length="61" mass="7566">MIKLYYNIRNININLLNKRYVKKNILEIIVLSYKEYICYGIIFIHIILYTIRRLINDKIKF</sequence>
<keyword evidence="1" id="KW-0472">Membrane</keyword>
<evidence type="ECO:0000256" key="1">
    <source>
        <dbReference type="SAM" id="Phobius"/>
    </source>
</evidence>
<dbReference type="Proteomes" id="UP000824633">
    <property type="component" value="Chromosome"/>
</dbReference>
<name>A0ABM7T9A6_9CLOT</name>
<proteinExistence type="predicted"/>
<dbReference type="EMBL" id="AP024849">
    <property type="protein sequence ID" value="BCZ47908.1"/>
    <property type="molecule type" value="Genomic_DNA"/>
</dbReference>
<reference evidence="3" key="1">
    <citation type="submission" date="2021-07" db="EMBL/GenBank/DDBJ databases">
        <title>Complete genome sequencing of a Clostridium isolate.</title>
        <authorList>
            <person name="Ueki A."/>
            <person name="Tonouchi A."/>
        </authorList>
    </citation>
    <scope>NUCLEOTIDE SEQUENCE [LARGE SCALE GENOMIC DNA]</scope>
    <source>
        <strain evidence="3">C5S11</strain>
    </source>
</reference>
<organism evidence="2 3">
    <name type="scientific">Clostridium gelidum</name>
    <dbReference type="NCBI Taxonomy" id="704125"/>
    <lineage>
        <taxon>Bacteria</taxon>
        <taxon>Bacillati</taxon>
        <taxon>Bacillota</taxon>
        <taxon>Clostridia</taxon>
        <taxon>Eubacteriales</taxon>
        <taxon>Clostridiaceae</taxon>
        <taxon>Clostridium</taxon>
    </lineage>
</organism>
<keyword evidence="3" id="KW-1185">Reference proteome</keyword>
<keyword evidence="1" id="KW-1133">Transmembrane helix</keyword>
<evidence type="ECO:0000313" key="3">
    <source>
        <dbReference type="Proteomes" id="UP000824633"/>
    </source>
</evidence>
<protein>
    <submittedName>
        <fullName evidence="2">Uncharacterized protein</fullName>
    </submittedName>
</protein>
<keyword evidence="1" id="KW-0812">Transmembrane</keyword>